<reference evidence="2 3" key="1">
    <citation type="journal article" date="2019" name="Int. J. Syst. Evol. Microbiol.">
        <title>The Global Catalogue of Microorganisms (GCM) 10K type strain sequencing project: providing services to taxonomists for standard genome sequencing and annotation.</title>
        <authorList>
            <consortium name="The Broad Institute Genomics Platform"/>
            <consortium name="The Broad Institute Genome Sequencing Center for Infectious Disease"/>
            <person name="Wu L."/>
            <person name="Ma J."/>
        </authorList>
    </citation>
    <scope>NUCLEOTIDE SEQUENCE [LARGE SCALE GENOMIC DNA]</scope>
    <source>
        <strain evidence="2 3">JCM 8201</strain>
    </source>
</reference>
<comment type="caution">
    <text evidence="2">The sequence shown here is derived from an EMBL/GenBank/DDBJ whole genome shotgun (WGS) entry which is preliminary data.</text>
</comment>
<feature type="transmembrane region" description="Helical" evidence="1">
    <location>
        <begin position="144"/>
        <end position="162"/>
    </location>
</feature>
<sequence length="224" mass="22792">MVSLVMAGVGLSMLVLGGLALRRREAVGGAALLVALICLGLAYDNLAVAVGRILGFGGTLEAVSAPRFWIHALLTPLLIIACGMLAARLGVGWAASRPAAVAGGVLVVALIALGVVEDVAKLELAPTEYADLVRYTNEGSEGPPIPSIVTILVLFALGVAVWRTAGSPWLCLGSLTMFVAAAAGSSHVWVANLGELALQVSIVATLAAAARTRPPAVRDVSPRS</sequence>
<gene>
    <name evidence="2" type="ORF">GCM10010439_70510</name>
</gene>
<proteinExistence type="predicted"/>
<feature type="transmembrane region" description="Helical" evidence="1">
    <location>
        <begin position="99"/>
        <end position="116"/>
    </location>
</feature>
<evidence type="ECO:0000256" key="1">
    <source>
        <dbReference type="SAM" id="Phobius"/>
    </source>
</evidence>
<dbReference type="EMBL" id="BAAATZ010000037">
    <property type="protein sequence ID" value="GAA2738044.1"/>
    <property type="molecule type" value="Genomic_DNA"/>
</dbReference>
<name>A0ABN3UUB0_9ACTN</name>
<organism evidence="2 3">
    <name type="scientific">Actinocorallia aurantiaca</name>
    <dbReference type="NCBI Taxonomy" id="46204"/>
    <lineage>
        <taxon>Bacteria</taxon>
        <taxon>Bacillati</taxon>
        <taxon>Actinomycetota</taxon>
        <taxon>Actinomycetes</taxon>
        <taxon>Streptosporangiales</taxon>
        <taxon>Thermomonosporaceae</taxon>
        <taxon>Actinocorallia</taxon>
    </lineage>
</organism>
<accession>A0ABN3UUB0</accession>
<keyword evidence="1" id="KW-0472">Membrane</keyword>
<keyword evidence="3" id="KW-1185">Reference proteome</keyword>
<dbReference type="Proteomes" id="UP001501842">
    <property type="component" value="Unassembled WGS sequence"/>
</dbReference>
<evidence type="ECO:0000313" key="3">
    <source>
        <dbReference type="Proteomes" id="UP001501842"/>
    </source>
</evidence>
<dbReference type="RefSeq" id="WP_344457628.1">
    <property type="nucleotide sequence ID" value="NZ_BAAATZ010000037.1"/>
</dbReference>
<protein>
    <recommendedName>
        <fullName evidence="4">PAP2 superfamily protein</fullName>
    </recommendedName>
</protein>
<evidence type="ECO:0008006" key="4">
    <source>
        <dbReference type="Google" id="ProtNLM"/>
    </source>
</evidence>
<feature type="transmembrane region" description="Helical" evidence="1">
    <location>
        <begin position="169"/>
        <end position="190"/>
    </location>
</feature>
<feature type="transmembrane region" description="Helical" evidence="1">
    <location>
        <begin position="68"/>
        <end position="87"/>
    </location>
</feature>
<feature type="transmembrane region" description="Helical" evidence="1">
    <location>
        <begin position="29"/>
        <end position="48"/>
    </location>
</feature>
<keyword evidence="1" id="KW-0812">Transmembrane</keyword>
<feature type="transmembrane region" description="Helical" evidence="1">
    <location>
        <begin position="6"/>
        <end position="22"/>
    </location>
</feature>
<evidence type="ECO:0000313" key="2">
    <source>
        <dbReference type="EMBL" id="GAA2738044.1"/>
    </source>
</evidence>
<keyword evidence="1" id="KW-1133">Transmembrane helix</keyword>